<keyword evidence="2" id="KW-0040">ANK repeat</keyword>
<dbReference type="Gene3D" id="1.25.40.20">
    <property type="entry name" value="Ankyrin repeat-containing domain"/>
    <property type="match status" value="1"/>
</dbReference>
<protein>
    <recommendedName>
        <fullName evidence="4">Nephrocystin 3-like N-terminal domain-containing protein</fullName>
    </recommendedName>
</protein>
<dbReference type="InterPro" id="IPR055530">
    <property type="entry name" value="DUF7104"/>
</dbReference>
<dbReference type="PANTHER" id="PTHR10039:SF16">
    <property type="entry name" value="GPI INOSITOL-DEACYLASE"/>
    <property type="match status" value="1"/>
</dbReference>
<dbReference type="PANTHER" id="PTHR10039">
    <property type="entry name" value="AMELOGENIN"/>
    <property type="match status" value="1"/>
</dbReference>
<dbReference type="Pfam" id="PF12796">
    <property type="entry name" value="Ank_2"/>
    <property type="match status" value="1"/>
</dbReference>
<evidence type="ECO:0000313" key="6">
    <source>
        <dbReference type="Proteomes" id="UP001447188"/>
    </source>
</evidence>
<comment type="caution">
    <text evidence="5">The sequence shown here is derived from an EMBL/GenBank/DDBJ whole genome shotgun (WGS) entry which is preliminary data.</text>
</comment>
<name>A0ABR3G656_9PEZI</name>
<dbReference type="InterPro" id="IPR036770">
    <property type="entry name" value="Ankyrin_rpt-contain_sf"/>
</dbReference>
<feature type="domain" description="Nephrocystin 3-like N-terminal" evidence="4">
    <location>
        <begin position="3"/>
        <end position="97"/>
    </location>
</feature>
<dbReference type="Pfam" id="PF24883">
    <property type="entry name" value="NPHP3_N"/>
    <property type="match status" value="1"/>
</dbReference>
<feature type="repeat" description="ANK" evidence="2">
    <location>
        <begin position="423"/>
        <end position="455"/>
    </location>
</feature>
<evidence type="ECO:0000313" key="5">
    <source>
        <dbReference type="EMBL" id="KAL0631453.1"/>
    </source>
</evidence>
<evidence type="ECO:0000259" key="4">
    <source>
        <dbReference type="Pfam" id="PF24883"/>
    </source>
</evidence>
<dbReference type="SMART" id="SM00248">
    <property type="entry name" value="ANK"/>
    <property type="match status" value="4"/>
</dbReference>
<dbReference type="Pfam" id="PF23397">
    <property type="entry name" value="DUF7104"/>
    <property type="match status" value="9"/>
</dbReference>
<keyword evidence="1" id="KW-0677">Repeat</keyword>
<accession>A0ABR3G656</accession>
<dbReference type="InterPro" id="IPR056884">
    <property type="entry name" value="NPHP3-like_N"/>
</dbReference>
<evidence type="ECO:0000256" key="2">
    <source>
        <dbReference type="PROSITE-ProRule" id="PRU00023"/>
    </source>
</evidence>
<evidence type="ECO:0000256" key="1">
    <source>
        <dbReference type="ARBA" id="ARBA00022737"/>
    </source>
</evidence>
<dbReference type="SUPFAM" id="SSF48403">
    <property type="entry name" value="Ankyrin repeat"/>
    <property type="match status" value="1"/>
</dbReference>
<gene>
    <name evidence="5" type="ORF">Q9L58_009685</name>
</gene>
<keyword evidence="3" id="KW-0732">Signal</keyword>
<dbReference type="PROSITE" id="PS50297">
    <property type="entry name" value="ANK_REP_REGION"/>
    <property type="match status" value="1"/>
</dbReference>
<proteinExistence type="predicted"/>
<feature type="chain" id="PRO_5046773840" description="Nephrocystin 3-like N-terminal domain-containing protein" evidence="3">
    <location>
        <begin position="24"/>
        <end position="1010"/>
    </location>
</feature>
<dbReference type="PROSITE" id="PS50088">
    <property type="entry name" value="ANK_REPEAT"/>
    <property type="match status" value="1"/>
</dbReference>
<dbReference type="Proteomes" id="UP001447188">
    <property type="component" value="Unassembled WGS sequence"/>
</dbReference>
<feature type="signal peptide" evidence="3">
    <location>
        <begin position="1"/>
        <end position="23"/>
    </location>
</feature>
<dbReference type="EMBL" id="JBBBZM010000248">
    <property type="protein sequence ID" value="KAL0631453.1"/>
    <property type="molecule type" value="Genomic_DNA"/>
</dbReference>
<evidence type="ECO:0000256" key="3">
    <source>
        <dbReference type="SAM" id="SignalP"/>
    </source>
</evidence>
<sequence>MQAIVKQLSVALLASGLPKPVVAKYDERLKSGHAAGPLAFQESNLLLISLLDIFPRTTIIIDALDESDPMERGRLLEALTAIMHSSTSVVKIFSSSRDDIDIKLKLEKVPNLYIEAQDNGEDIKRFIDREMKSTKNRRLCSLPDELKKDIISTLTKKGNEMFQWVNLQIKHVNGMKFEKDIKENLGKLPKTLRATYSGILKAMREEGTLHEWEVTKKALMWISCSKILLTQKLWTKLSYWPGSIPRDGANTLLELCHNLVTWDGQLQVVRFAHLSVQEYLESEFNSVDSHSMAAECCLLLLDPILASPGEQAIDYSTRYWTEHVEGSYSCGRDMNKVLLDQLNRFLGTPAIPGQAYGYWLQTVAKLWAGEWGFSLYKSQNIPFHLESTPLNPYFAVSYFPFGEQFRELWESGDDFDFNCSNKNGETLLFVASLSGNEWAVKILLEKGADINAGNSRYGVNPLMAAIKERHGKIVARLVGGSSDVNGCLEAVAREGTATMFATVIDRIPNTTVAGAILVAVVGNVIWGKDLMEILVARDLGIEITGAVVTAAAENRQMGEQVITAILAGGRIVRITPTALVAVARLFSHEIMEILVARDLDLEITDAVVTAVAGNRRMSEQGMVAMLDGGRIVKITPMALVAVARLFGDGLTEILVARDLDFEITEMVVTAAARNWRMGEQGMKVILARNCIVRITPTALVAVARLFSHEVMEILVARDLDLEITEVIVIAAAGNWRMGEQGMKAILARGHITGIAPEALVAVAQKFGNKVMEVLLARCPNIKITGAVLIAAANNPRYGDKVMQVLLERYPNIEITEAVLIAAANNPGYGNKVMEVLLARCPDIKITEAVLIAAANNPGYGNKVMEVLLERYPDIEITEAALIAAINNYGYYDKALLERYAIENMITEAVVITAVVNYEYSNKLIEVLLARFPEIEITEAVVIAAARNCGYGNKVMKVLLARFPDIGITEAVLIAAAENELCSEELTDMLLAENHRRGDFHSGSLTIARTA</sequence>
<dbReference type="InterPro" id="IPR002110">
    <property type="entry name" value="Ankyrin_rpt"/>
</dbReference>
<keyword evidence="6" id="KW-1185">Reference proteome</keyword>
<organism evidence="5 6">
    <name type="scientific">Discina gigas</name>
    <dbReference type="NCBI Taxonomy" id="1032678"/>
    <lineage>
        <taxon>Eukaryota</taxon>
        <taxon>Fungi</taxon>
        <taxon>Dikarya</taxon>
        <taxon>Ascomycota</taxon>
        <taxon>Pezizomycotina</taxon>
        <taxon>Pezizomycetes</taxon>
        <taxon>Pezizales</taxon>
        <taxon>Discinaceae</taxon>
        <taxon>Discina</taxon>
    </lineage>
</organism>
<reference evidence="5 6" key="1">
    <citation type="submission" date="2024-02" db="EMBL/GenBank/DDBJ databases">
        <title>Discinaceae phylogenomics.</title>
        <authorList>
            <person name="Dirks A.C."/>
            <person name="James T.Y."/>
        </authorList>
    </citation>
    <scope>NUCLEOTIDE SEQUENCE [LARGE SCALE GENOMIC DNA]</scope>
    <source>
        <strain evidence="5 6">ACD0624</strain>
    </source>
</reference>